<dbReference type="RefSeq" id="WP_201452591.1">
    <property type="nucleotide sequence ID" value="NZ_JAQOSL010000003.1"/>
</dbReference>
<protein>
    <submittedName>
        <fullName evidence="2">Uncharacterized protein</fullName>
    </submittedName>
</protein>
<feature type="region of interest" description="Disordered" evidence="1">
    <location>
        <begin position="116"/>
        <end position="157"/>
    </location>
</feature>
<evidence type="ECO:0000313" key="3">
    <source>
        <dbReference type="Proteomes" id="UP001596112"/>
    </source>
</evidence>
<comment type="caution">
    <text evidence="2">The sequence shown here is derived from an EMBL/GenBank/DDBJ whole genome shotgun (WGS) entry which is preliminary data.</text>
</comment>
<feature type="compositionally biased region" description="Basic and acidic residues" evidence="1">
    <location>
        <begin position="141"/>
        <end position="157"/>
    </location>
</feature>
<dbReference type="Proteomes" id="UP001596112">
    <property type="component" value="Unassembled WGS sequence"/>
</dbReference>
<name>A0ABW1BFG6_9ACTN</name>
<reference evidence="3" key="1">
    <citation type="journal article" date="2019" name="Int. J. Syst. Evol. Microbiol.">
        <title>The Global Catalogue of Microorganisms (GCM) 10K type strain sequencing project: providing services to taxonomists for standard genome sequencing and annotation.</title>
        <authorList>
            <consortium name="The Broad Institute Genomics Platform"/>
            <consortium name="The Broad Institute Genome Sequencing Center for Infectious Disease"/>
            <person name="Wu L."/>
            <person name="Ma J."/>
        </authorList>
    </citation>
    <scope>NUCLEOTIDE SEQUENCE [LARGE SCALE GENOMIC DNA]</scope>
    <source>
        <strain evidence="3">JCM 9918</strain>
    </source>
</reference>
<proteinExistence type="predicted"/>
<evidence type="ECO:0000313" key="2">
    <source>
        <dbReference type="EMBL" id="MFC5811458.1"/>
    </source>
</evidence>
<dbReference type="EMBL" id="JBHSNZ010000024">
    <property type="protein sequence ID" value="MFC5811458.1"/>
    <property type="molecule type" value="Genomic_DNA"/>
</dbReference>
<organism evidence="2 3">
    <name type="scientific">Streptomyces heilongjiangensis</name>
    <dbReference type="NCBI Taxonomy" id="945052"/>
    <lineage>
        <taxon>Bacteria</taxon>
        <taxon>Bacillati</taxon>
        <taxon>Actinomycetota</taxon>
        <taxon>Actinomycetes</taxon>
        <taxon>Kitasatosporales</taxon>
        <taxon>Streptomycetaceae</taxon>
        <taxon>Streptomyces</taxon>
    </lineage>
</organism>
<sequence length="173" mass="18452">MECAVLLAPLLVLGAVVAVIAQWRRGDRREATSDLDAEADANRWVVRLGGGLAGIDVRAQAAADDEAARALSDAAERLRTARARLASARTPDQYAVVVRTAAEGLHHVGEARRALGLDPPAADGRNAAQDEPPTAHVTRGAARDARRAARGDRRAARVERKELSYGLDTSYRS</sequence>
<evidence type="ECO:0000256" key="1">
    <source>
        <dbReference type="SAM" id="MobiDB-lite"/>
    </source>
</evidence>
<accession>A0ABW1BFG6</accession>
<keyword evidence="3" id="KW-1185">Reference proteome</keyword>
<gene>
    <name evidence="2" type="ORF">ACFQGO_28805</name>
</gene>